<reference evidence="1 2" key="1">
    <citation type="journal article" date="2016" name="Mol. Biol. Evol.">
        <title>Comparative Genomics of Early-Diverging Mushroom-Forming Fungi Provides Insights into the Origins of Lignocellulose Decay Capabilities.</title>
        <authorList>
            <person name="Nagy L.G."/>
            <person name="Riley R."/>
            <person name="Tritt A."/>
            <person name="Adam C."/>
            <person name="Daum C."/>
            <person name="Floudas D."/>
            <person name="Sun H."/>
            <person name="Yadav J.S."/>
            <person name="Pangilinan J."/>
            <person name="Larsson K.H."/>
            <person name="Matsuura K."/>
            <person name="Barry K."/>
            <person name="Labutti K."/>
            <person name="Kuo R."/>
            <person name="Ohm R.A."/>
            <person name="Bhattacharya S.S."/>
            <person name="Shirouzu T."/>
            <person name="Yoshinaga Y."/>
            <person name="Martin F.M."/>
            <person name="Grigoriev I.V."/>
            <person name="Hibbett D.S."/>
        </authorList>
    </citation>
    <scope>NUCLEOTIDE SEQUENCE [LARGE SCALE GENOMIC DNA]</scope>
    <source>
        <strain evidence="1 2">93-53</strain>
    </source>
</reference>
<sequence length="78" mass="8738">MTWRGPRFMSAMLVVCSDSSAHRALFLEPQLRSAKSPGDTRGLLEPSESVSRVFMILMSIRLSTMPGLTATRRAQRKK</sequence>
<dbReference type="AlphaFoldDB" id="A0A165D7Q3"/>
<proteinExistence type="predicted"/>
<dbReference type="RefSeq" id="XP_040762029.1">
    <property type="nucleotide sequence ID" value="XM_040909360.1"/>
</dbReference>
<accession>A0A165D7Q3</accession>
<dbReference type="InParanoid" id="A0A165D7Q3"/>
<dbReference type="EMBL" id="KV427637">
    <property type="protein sequence ID" value="KZT04289.1"/>
    <property type="molecule type" value="Genomic_DNA"/>
</dbReference>
<gene>
    <name evidence="1" type="ORF">LAESUDRAFT_728098</name>
</gene>
<dbReference type="Proteomes" id="UP000076871">
    <property type="component" value="Unassembled WGS sequence"/>
</dbReference>
<dbReference type="GeneID" id="63826389"/>
<name>A0A165D7Q3_9APHY</name>
<organism evidence="1 2">
    <name type="scientific">Laetiporus sulphureus 93-53</name>
    <dbReference type="NCBI Taxonomy" id="1314785"/>
    <lineage>
        <taxon>Eukaryota</taxon>
        <taxon>Fungi</taxon>
        <taxon>Dikarya</taxon>
        <taxon>Basidiomycota</taxon>
        <taxon>Agaricomycotina</taxon>
        <taxon>Agaricomycetes</taxon>
        <taxon>Polyporales</taxon>
        <taxon>Laetiporus</taxon>
    </lineage>
</organism>
<protein>
    <submittedName>
        <fullName evidence="1">Uncharacterized protein</fullName>
    </submittedName>
</protein>
<evidence type="ECO:0000313" key="1">
    <source>
        <dbReference type="EMBL" id="KZT04289.1"/>
    </source>
</evidence>
<evidence type="ECO:0000313" key="2">
    <source>
        <dbReference type="Proteomes" id="UP000076871"/>
    </source>
</evidence>
<keyword evidence="2" id="KW-1185">Reference proteome</keyword>